<evidence type="ECO:0000313" key="2">
    <source>
        <dbReference type="EMBL" id="SHH58060.1"/>
    </source>
</evidence>
<dbReference type="Proteomes" id="UP000184139">
    <property type="component" value="Unassembled WGS sequence"/>
</dbReference>
<keyword evidence="3" id="KW-1185">Reference proteome</keyword>
<dbReference type="AlphaFoldDB" id="A0A1M5U597"/>
<organism evidence="2 3">
    <name type="scientific">Desulfofustis glycolicus DSM 9705</name>
    <dbReference type="NCBI Taxonomy" id="1121409"/>
    <lineage>
        <taxon>Bacteria</taxon>
        <taxon>Pseudomonadati</taxon>
        <taxon>Thermodesulfobacteriota</taxon>
        <taxon>Desulfobulbia</taxon>
        <taxon>Desulfobulbales</taxon>
        <taxon>Desulfocapsaceae</taxon>
        <taxon>Desulfofustis</taxon>
    </lineage>
</organism>
<dbReference type="PANTHER" id="PTHR38664:SF1">
    <property type="entry name" value="SLR0058 PROTEIN"/>
    <property type="match status" value="1"/>
</dbReference>
<reference evidence="2 3" key="1">
    <citation type="submission" date="2016-11" db="EMBL/GenBank/DDBJ databases">
        <authorList>
            <person name="Jaros S."/>
            <person name="Januszkiewicz K."/>
            <person name="Wedrychowicz H."/>
        </authorList>
    </citation>
    <scope>NUCLEOTIDE SEQUENCE [LARGE SCALE GENOMIC DNA]</scope>
    <source>
        <strain evidence="2 3">DSM 9705</strain>
    </source>
</reference>
<evidence type="ECO:0000256" key="1">
    <source>
        <dbReference type="SAM" id="Coils"/>
    </source>
</evidence>
<feature type="coiled-coil region" evidence="1">
    <location>
        <begin position="45"/>
        <end position="102"/>
    </location>
</feature>
<keyword evidence="1" id="KW-0175">Coiled coil</keyword>
<accession>A0A1M5U597</accession>
<gene>
    <name evidence="2" type="ORF">SAMN02745124_01008</name>
</gene>
<dbReference type="InterPro" id="IPR008769">
    <property type="entry name" value="PhaF_PhaI"/>
</dbReference>
<protein>
    <submittedName>
        <fullName evidence="2">Polyhydroxyalkanoate synthesis regulator phasin</fullName>
    </submittedName>
</protein>
<name>A0A1M5U597_9BACT</name>
<proteinExistence type="predicted"/>
<dbReference type="EMBL" id="FQXS01000004">
    <property type="protein sequence ID" value="SHH58060.1"/>
    <property type="molecule type" value="Genomic_DNA"/>
</dbReference>
<sequence>MFDFVKKAMFTGIGVLSLSKEKIEEVARDLIDKGKLSEQEGEKLVAELLKKSEESRAELKKQIEEQVQAVLQKMDCASKSDLAELRTELLEIKAKLEILEQSGGPSA</sequence>
<dbReference type="PANTHER" id="PTHR38664">
    <property type="entry name" value="SLR0058 PROTEIN"/>
    <property type="match status" value="1"/>
</dbReference>
<dbReference type="STRING" id="1121409.SAMN02745124_01008"/>
<evidence type="ECO:0000313" key="3">
    <source>
        <dbReference type="Proteomes" id="UP000184139"/>
    </source>
</evidence>